<dbReference type="AlphaFoldDB" id="A0A3N2AWH3"/>
<evidence type="ECO:0000313" key="4">
    <source>
        <dbReference type="Proteomes" id="UP000275456"/>
    </source>
</evidence>
<evidence type="ECO:0008006" key="5">
    <source>
        <dbReference type="Google" id="ProtNLM"/>
    </source>
</evidence>
<proteinExistence type="predicted"/>
<evidence type="ECO:0000256" key="1">
    <source>
        <dbReference type="SAM" id="MobiDB-lite"/>
    </source>
</evidence>
<dbReference type="EMBL" id="RKHJ01000001">
    <property type="protein sequence ID" value="ROR67376.1"/>
    <property type="molecule type" value="Genomic_DNA"/>
</dbReference>
<dbReference type="Proteomes" id="UP000275456">
    <property type="component" value="Unassembled WGS sequence"/>
</dbReference>
<feature type="region of interest" description="Disordered" evidence="1">
    <location>
        <begin position="13"/>
        <end position="80"/>
    </location>
</feature>
<sequence>MGAAALVVLGVTGCGPTSADPAATAVASETPDASQTAAPSTAPDASDPPATGPTIPPGATAVPAPGAGATPGPDGPTEAAALPTTTAALDEAITFDTGVVVEIVAVDAITVTAETPGEMDGPALRVSVAARNQSGEPQEVDSAVVTLITDDGEVGVGTTAGSPSPLSGMIEPGATVSGTYVFMLDPASGRNVTVTVNYAAGEPLAVFTGRAP</sequence>
<keyword evidence="4" id="KW-1185">Reference proteome</keyword>
<name>A0A3N2AWH3_9MICO</name>
<evidence type="ECO:0000313" key="3">
    <source>
        <dbReference type="EMBL" id="ROR67376.1"/>
    </source>
</evidence>
<comment type="caution">
    <text evidence="3">The sequence shown here is derived from an EMBL/GenBank/DDBJ whole genome shotgun (WGS) entry which is preliminary data.</text>
</comment>
<keyword evidence="2" id="KW-0732">Signal</keyword>
<feature type="compositionally biased region" description="Low complexity" evidence="1">
    <location>
        <begin position="57"/>
        <end position="80"/>
    </location>
</feature>
<organism evidence="3 4">
    <name type="scientific">Agrococcus jenensis</name>
    <dbReference type="NCBI Taxonomy" id="46353"/>
    <lineage>
        <taxon>Bacteria</taxon>
        <taxon>Bacillati</taxon>
        <taxon>Actinomycetota</taxon>
        <taxon>Actinomycetes</taxon>
        <taxon>Micrococcales</taxon>
        <taxon>Microbacteriaceae</taxon>
        <taxon>Agrococcus</taxon>
    </lineage>
</organism>
<feature type="chain" id="PRO_5018133598" description="DUF4352 domain-containing protein" evidence="2">
    <location>
        <begin position="20"/>
        <end position="212"/>
    </location>
</feature>
<feature type="compositionally biased region" description="Low complexity" evidence="1">
    <location>
        <begin position="30"/>
        <end position="49"/>
    </location>
</feature>
<reference evidence="3 4" key="1">
    <citation type="submission" date="2018-11" db="EMBL/GenBank/DDBJ databases">
        <title>Sequencing the genomes of 1000 actinobacteria strains.</title>
        <authorList>
            <person name="Klenk H.-P."/>
        </authorList>
    </citation>
    <scope>NUCLEOTIDE SEQUENCE [LARGE SCALE GENOMIC DNA]</scope>
    <source>
        <strain evidence="3 4">DSM 9580</strain>
    </source>
</reference>
<evidence type="ECO:0000256" key="2">
    <source>
        <dbReference type="SAM" id="SignalP"/>
    </source>
</evidence>
<gene>
    <name evidence="3" type="ORF">EDD26_2787</name>
</gene>
<protein>
    <recommendedName>
        <fullName evidence="5">DUF4352 domain-containing protein</fullName>
    </recommendedName>
</protein>
<accession>A0A3N2AWH3</accession>
<feature type="signal peptide" evidence="2">
    <location>
        <begin position="1"/>
        <end position="19"/>
    </location>
</feature>